<evidence type="ECO:0000313" key="2">
    <source>
        <dbReference type="EMBL" id="KAJ1688399.1"/>
    </source>
</evidence>
<keyword evidence="3" id="KW-1185">Reference proteome</keyword>
<dbReference type="AlphaFoldDB" id="A0A9Q0C750"/>
<name>A0A9Q0C750_9POAL</name>
<dbReference type="PANTHER" id="PTHR33116:SF78">
    <property type="entry name" value="OS12G0587133 PROTEIN"/>
    <property type="match status" value="1"/>
</dbReference>
<evidence type="ECO:0000313" key="3">
    <source>
        <dbReference type="Proteomes" id="UP001151287"/>
    </source>
</evidence>
<reference evidence="2" key="1">
    <citation type="journal article" date="2022" name="Cell">
        <title>Repeat-based holocentromeres influence genome architecture and karyotype evolution.</title>
        <authorList>
            <person name="Hofstatter P.G."/>
            <person name="Thangavel G."/>
            <person name="Lux T."/>
            <person name="Neumann P."/>
            <person name="Vondrak T."/>
            <person name="Novak P."/>
            <person name="Zhang M."/>
            <person name="Costa L."/>
            <person name="Castellani M."/>
            <person name="Scott A."/>
            <person name="Toegelov H."/>
            <person name="Fuchs J."/>
            <person name="Mata-Sucre Y."/>
            <person name="Dias Y."/>
            <person name="Vanzela A.L.L."/>
            <person name="Huettel B."/>
            <person name="Almeida C.C.S."/>
            <person name="Simkova H."/>
            <person name="Souza G."/>
            <person name="Pedrosa-Harand A."/>
            <person name="Macas J."/>
            <person name="Mayer K.F.X."/>
            <person name="Houben A."/>
            <person name="Marques A."/>
        </authorList>
    </citation>
    <scope>NUCLEOTIDE SEQUENCE</scope>
    <source>
        <strain evidence="2">RhyBre1mFocal</strain>
    </source>
</reference>
<dbReference type="Pfam" id="PF13966">
    <property type="entry name" value="zf-RVT"/>
    <property type="match status" value="1"/>
</dbReference>
<dbReference type="PANTHER" id="PTHR33116">
    <property type="entry name" value="REVERSE TRANSCRIPTASE ZINC-BINDING DOMAIN-CONTAINING PROTEIN-RELATED-RELATED"/>
    <property type="match status" value="1"/>
</dbReference>
<dbReference type="Proteomes" id="UP001151287">
    <property type="component" value="Unassembled WGS sequence"/>
</dbReference>
<accession>A0A9Q0C750</accession>
<proteinExistence type="predicted"/>
<evidence type="ECO:0000259" key="1">
    <source>
        <dbReference type="Pfam" id="PF13966"/>
    </source>
</evidence>
<feature type="domain" description="Reverse transcriptase zinc-binding" evidence="1">
    <location>
        <begin position="136"/>
        <end position="221"/>
    </location>
</feature>
<dbReference type="EMBL" id="JAMQYH010000005">
    <property type="protein sequence ID" value="KAJ1688399.1"/>
    <property type="molecule type" value="Genomic_DNA"/>
</dbReference>
<gene>
    <name evidence="2" type="ORF">LUZ63_019789</name>
</gene>
<comment type="caution">
    <text evidence="2">The sequence shown here is derived from an EMBL/GenBank/DDBJ whole genome shotgun (WGS) entry which is preliminary data.</text>
</comment>
<dbReference type="OrthoDB" id="683846at2759"/>
<sequence>MQVIKLPQWLIENIDRIRRAFLWRGNKKCLGGHCLVNWSRCCLLKQNGGLDIHDLKIQNEALLAKWVWALMTQPTSGWKSTILSIYGSTQITDLLQHPLVSNQLRDILQTYKFVRHAVVVAPDGSLIWNWSSQGSYSVSKAYKRMMHTGVISASYNYPWKLKAPAKIKTFIWLLLQDRLLTQANLQLRGWPAQQACVLCSTQHIEDAAHLFQNCQFASVIWQTIGILFNLTINLSFQEMTDFWLQNRMTFDMEKKDSWDIVWSATCWTLWKLRCKVIFQNENPSLHKTIFEVETLVRNWASAWGLLATGRLAFEKDVNLDKSGRMSTVTYS</sequence>
<dbReference type="InterPro" id="IPR026960">
    <property type="entry name" value="RVT-Znf"/>
</dbReference>
<organism evidence="2 3">
    <name type="scientific">Rhynchospora breviuscula</name>
    <dbReference type="NCBI Taxonomy" id="2022672"/>
    <lineage>
        <taxon>Eukaryota</taxon>
        <taxon>Viridiplantae</taxon>
        <taxon>Streptophyta</taxon>
        <taxon>Embryophyta</taxon>
        <taxon>Tracheophyta</taxon>
        <taxon>Spermatophyta</taxon>
        <taxon>Magnoliopsida</taxon>
        <taxon>Liliopsida</taxon>
        <taxon>Poales</taxon>
        <taxon>Cyperaceae</taxon>
        <taxon>Cyperoideae</taxon>
        <taxon>Rhynchosporeae</taxon>
        <taxon>Rhynchospora</taxon>
    </lineage>
</organism>
<protein>
    <recommendedName>
        <fullName evidence="1">Reverse transcriptase zinc-binding domain-containing protein</fullName>
    </recommendedName>
</protein>